<evidence type="ECO:0000256" key="7">
    <source>
        <dbReference type="ARBA" id="ARBA00049117"/>
    </source>
</evidence>
<dbReference type="SUPFAM" id="SSF52540">
    <property type="entry name" value="P-loop containing nucleoside triphosphate hydrolases"/>
    <property type="match status" value="1"/>
</dbReference>
<evidence type="ECO:0000313" key="11">
    <source>
        <dbReference type="Proteomes" id="UP000320762"/>
    </source>
</evidence>
<dbReference type="Proteomes" id="UP000320762">
    <property type="component" value="Unassembled WGS sequence"/>
</dbReference>
<evidence type="ECO:0000256" key="9">
    <source>
        <dbReference type="SAM" id="MobiDB-lite"/>
    </source>
</evidence>
<dbReference type="GO" id="GO:0003924">
    <property type="term" value="F:GTPase activity"/>
    <property type="evidence" value="ECO:0007669"/>
    <property type="project" value="UniProtKB-UniRule"/>
</dbReference>
<dbReference type="PANTHER" id="PTHR11259">
    <property type="entry name" value="RAS-RELATED GTP BINDING RAG/GTR YEAST"/>
    <property type="match status" value="1"/>
</dbReference>
<protein>
    <recommendedName>
        <fullName evidence="8">GTP-binding protein</fullName>
    </recommendedName>
</protein>
<keyword evidence="4" id="KW-0378">Hydrolase</keyword>
<evidence type="ECO:0000256" key="5">
    <source>
        <dbReference type="ARBA" id="ARBA00023134"/>
    </source>
</evidence>
<dbReference type="GO" id="GO:0005525">
    <property type="term" value="F:GTP binding"/>
    <property type="evidence" value="ECO:0007669"/>
    <property type="project" value="UniProtKB-UniRule"/>
</dbReference>
<dbReference type="GO" id="GO:0009267">
    <property type="term" value="P:cellular response to starvation"/>
    <property type="evidence" value="ECO:0007669"/>
    <property type="project" value="TreeGrafter"/>
</dbReference>
<name>A0A550CSV4_9AGAR</name>
<feature type="compositionally biased region" description="Low complexity" evidence="9">
    <location>
        <begin position="312"/>
        <end position="335"/>
    </location>
</feature>
<comment type="similarity">
    <text evidence="2 8">Belongs to the GTR/RAG GTP-binding protein family.</text>
</comment>
<dbReference type="GO" id="GO:0010507">
    <property type="term" value="P:negative regulation of autophagy"/>
    <property type="evidence" value="ECO:0007669"/>
    <property type="project" value="TreeGrafter"/>
</dbReference>
<evidence type="ECO:0000256" key="1">
    <source>
        <dbReference type="ARBA" id="ARBA00004308"/>
    </source>
</evidence>
<feature type="compositionally biased region" description="Pro residues" evidence="9">
    <location>
        <begin position="292"/>
        <end position="302"/>
    </location>
</feature>
<dbReference type="GO" id="GO:1904263">
    <property type="term" value="P:positive regulation of TORC1 signaling"/>
    <property type="evidence" value="ECO:0007669"/>
    <property type="project" value="TreeGrafter"/>
</dbReference>
<dbReference type="EMBL" id="VDMD01000002">
    <property type="protein sequence ID" value="TRM67865.1"/>
    <property type="molecule type" value="Genomic_DNA"/>
</dbReference>
<evidence type="ECO:0000256" key="8">
    <source>
        <dbReference type="RuleBase" id="RU367014"/>
    </source>
</evidence>
<keyword evidence="11" id="KW-1185">Reference proteome</keyword>
<gene>
    <name evidence="10" type="ORF">BD626DRAFT_480055</name>
</gene>
<dbReference type="OrthoDB" id="26136at2759"/>
<dbReference type="Gene3D" id="3.30.450.190">
    <property type="match status" value="1"/>
</dbReference>
<comment type="function">
    <text evidence="8">GTPase involved in activation of the TORC1 signaling pathway, which promotes growth and represses autophagy in nutrient-rich conditions.</text>
</comment>
<dbReference type="AlphaFoldDB" id="A0A550CSV4"/>
<dbReference type="Gene3D" id="3.40.50.300">
    <property type="entry name" value="P-loop containing nucleotide triphosphate hydrolases"/>
    <property type="match status" value="1"/>
</dbReference>
<keyword evidence="3 8" id="KW-0547">Nucleotide-binding</keyword>
<evidence type="ECO:0000256" key="3">
    <source>
        <dbReference type="ARBA" id="ARBA00022741"/>
    </source>
</evidence>
<organism evidence="10 11">
    <name type="scientific">Schizophyllum amplum</name>
    <dbReference type="NCBI Taxonomy" id="97359"/>
    <lineage>
        <taxon>Eukaryota</taxon>
        <taxon>Fungi</taxon>
        <taxon>Dikarya</taxon>
        <taxon>Basidiomycota</taxon>
        <taxon>Agaricomycotina</taxon>
        <taxon>Agaricomycetes</taxon>
        <taxon>Agaricomycetidae</taxon>
        <taxon>Agaricales</taxon>
        <taxon>Schizophyllaceae</taxon>
        <taxon>Schizophyllum</taxon>
    </lineage>
</organism>
<comment type="subcellular location">
    <subcellularLocation>
        <location evidence="1">Endomembrane system</location>
    </subcellularLocation>
</comment>
<dbReference type="PANTHER" id="PTHR11259:SF2">
    <property type="entry name" value="GH16429P"/>
    <property type="match status" value="1"/>
</dbReference>
<feature type="region of interest" description="Disordered" evidence="9">
    <location>
        <begin position="1"/>
        <end position="32"/>
    </location>
</feature>
<dbReference type="CDD" id="cd11385">
    <property type="entry name" value="RagC_like"/>
    <property type="match status" value="1"/>
</dbReference>
<dbReference type="GO" id="GO:1990131">
    <property type="term" value="C:Gtr1-Gtr2 GTPase complex"/>
    <property type="evidence" value="ECO:0007669"/>
    <property type="project" value="UniProtKB-UniRule"/>
</dbReference>
<evidence type="ECO:0000256" key="4">
    <source>
        <dbReference type="ARBA" id="ARBA00022801"/>
    </source>
</evidence>
<evidence type="ECO:0000256" key="2">
    <source>
        <dbReference type="ARBA" id="ARBA00007756"/>
    </source>
</evidence>
<dbReference type="STRING" id="97359.A0A550CSV4"/>
<dbReference type="InterPro" id="IPR039400">
    <property type="entry name" value="RagC/D"/>
</dbReference>
<keyword evidence="6" id="KW-0472">Membrane</keyword>
<accession>A0A550CSV4</accession>
<dbReference type="Pfam" id="PF04670">
    <property type="entry name" value="Gtr1_RagA"/>
    <property type="match status" value="1"/>
</dbReference>
<keyword evidence="5 8" id="KW-0342">GTP-binding</keyword>
<dbReference type="InterPro" id="IPR006762">
    <property type="entry name" value="Gtr1_RagA"/>
</dbReference>
<dbReference type="GO" id="GO:0012505">
    <property type="term" value="C:endomembrane system"/>
    <property type="evidence" value="ECO:0007669"/>
    <property type="project" value="UniProtKB-SubCell"/>
</dbReference>
<sequence length="439" mass="47448">MPVSYSATTSNARRTSQSATAATSPTTASPSSSAAAIANTVASPSPSASAPRTKILLVGLRRSGKSSIREVLFGDMPPKETFYLEPTMRTRKTVYDTLIPLEIWDCPGTTTAENLGAPLSQFDAIIFVIDMRDLYTQPISRLVEWITAATRDAPTLNLEVFVHKAEKLPEDDKIENFRQIQERVADRLLDISSLYETIPLNFHLTSIYDHSLRESFSRVLHKLVPSLPYLEELLNVFCANSQSPKAFLFDVHSRLYLATDASPVDAATHGLFCDWLELLNAFGGLFKSSSAPPRPTKPPVPPDTSNGSSAVTSPSLSRTTSSSASEFSESATRNGGSSGSGTINGGSKPNGNSQHEPEQGKTRVAKDMFYPSASTSLSPAPPGTTLTYHVITSQLALLAVLPTQTVWEARRGLVEYNVVFFREGVREICEVEGGAGISA</sequence>
<dbReference type="GO" id="GO:0000329">
    <property type="term" value="C:fungal-type vacuole membrane"/>
    <property type="evidence" value="ECO:0007669"/>
    <property type="project" value="TreeGrafter"/>
</dbReference>
<evidence type="ECO:0000313" key="10">
    <source>
        <dbReference type="EMBL" id="TRM67865.1"/>
    </source>
</evidence>
<comment type="catalytic activity">
    <reaction evidence="7">
        <text>GTP + H2O = GDP + phosphate + H(+)</text>
        <dbReference type="Rhea" id="RHEA:19669"/>
        <dbReference type="ChEBI" id="CHEBI:15377"/>
        <dbReference type="ChEBI" id="CHEBI:15378"/>
        <dbReference type="ChEBI" id="CHEBI:37565"/>
        <dbReference type="ChEBI" id="CHEBI:43474"/>
        <dbReference type="ChEBI" id="CHEBI:58189"/>
    </reaction>
    <physiologicalReaction direction="left-to-right" evidence="7">
        <dbReference type="Rhea" id="RHEA:19670"/>
    </physiologicalReaction>
</comment>
<dbReference type="InterPro" id="IPR027417">
    <property type="entry name" value="P-loop_NTPase"/>
</dbReference>
<reference evidence="10 11" key="1">
    <citation type="journal article" date="2019" name="New Phytol.">
        <title>Comparative genomics reveals unique wood-decay strategies and fruiting body development in the Schizophyllaceae.</title>
        <authorList>
            <person name="Almasi E."/>
            <person name="Sahu N."/>
            <person name="Krizsan K."/>
            <person name="Balint B."/>
            <person name="Kovacs G.M."/>
            <person name="Kiss B."/>
            <person name="Cseklye J."/>
            <person name="Drula E."/>
            <person name="Henrissat B."/>
            <person name="Nagy I."/>
            <person name="Chovatia M."/>
            <person name="Adam C."/>
            <person name="LaButti K."/>
            <person name="Lipzen A."/>
            <person name="Riley R."/>
            <person name="Grigoriev I.V."/>
            <person name="Nagy L.G."/>
        </authorList>
    </citation>
    <scope>NUCLEOTIDE SEQUENCE [LARGE SCALE GENOMIC DNA]</scope>
    <source>
        <strain evidence="10 11">NL-1724</strain>
    </source>
</reference>
<evidence type="ECO:0000256" key="6">
    <source>
        <dbReference type="ARBA" id="ARBA00023136"/>
    </source>
</evidence>
<comment type="subunit">
    <text evidence="8">Component of the GSE complex.</text>
</comment>
<comment type="caution">
    <text evidence="10">The sequence shown here is derived from an EMBL/GenBank/DDBJ whole genome shotgun (WGS) entry which is preliminary data.</text>
</comment>
<proteinExistence type="inferred from homology"/>
<dbReference type="GO" id="GO:0005634">
    <property type="term" value="C:nucleus"/>
    <property type="evidence" value="ECO:0007669"/>
    <property type="project" value="TreeGrafter"/>
</dbReference>
<feature type="region of interest" description="Disordered" evidence="9">
    <location>
        <begin position="289"/>
        <end position="361"/>
    </location>
</feature>